<dbReference type="RefSeq" id="WP_377495940.1">
    <property type="nucleotide sequence ID" value="NZ_JBHMDO010000026.1"/>
</dbReference>
<feature type="coiled-coil region" evidence="1">
    <location>
        <begin position="14"/>
        <end position="41"/>
    </location>
</feature>
<evidence type="ECO:0000313" key="2">
    <source>
        <dbReference type="EMBL" id="MFB9327533.1"/>
    </source>
</evidence>
<organism evidence="2 3">
    <name type="scientific">Paenibacillus aurantiacus</name>
    <dbReference type="NCBI Taxonomy" id="1936118"/>
    <lineage>
        <taxon>Bacteria</taxon>
        <taxon>Bacillati</taxon>
        <taxon>Bacillota</taxon>
        <taxon>Bacilli</taxon>
        <taxon>Bacillales</taxon>
        <taxon>Paenibacillaceae</taxon>
        <taxon>Paenibacillus</taxon>
    </lineage>
</organism>
<keyword evidence="1" id="KW-0175">Coiled coil</keyword>
<dbReference type="EMBL" id="JBHMDO010000026">
    <property type="protein sequence ID" value="MFB9327533.1"/>
    <property type="molecule type" value="Genomic_DNA"/>
</dbReference>
<sequence length="60" mass="6897">MREDSDTAPEAADAAALQEENRQLREELGRLREENAKLRSVIRAKVQETMSTRLKDALRE</sequence>
<evidence type="ECO:0008006" key="4">
    <source>
        <dbReference type="Google" id="ProtNLM"/>
    </source>
</evidence>
<protein>
    <recommendedName>
        <fullName evidence="4">Transposase</fullName>
    </recommendedName>
</protein>
<comment type="caution">
    <text evidence="2">The sequence shown here is derived from an EMBL/GenBank/DDBJ whole genome shotgun (WGS) entry which is preliminary data.</text>
</comment>
<accession>A0ABV5KQL7</accession>
<proteinExistence type="predicted"/>
<reference evidence="2 3" key="1">
    <citation type="submission" date="2024-09" db="EMBL/GenBank/DDBJ databases">
        <authorList>
            <person name="Sun Q."/>
            <person name="Mori K."/>
        </authorList>
    </citation>
    <scope>NUCLEOTIDE SEQUENCE [LARGE SCALE GENOMIC DNA]</scope>
    <source>
        <strain evidence="2 3">TISTR 2452</strain>
    </source>
</reference>
<name>A0ABV5KQL7_9BACL</name>
<keyword evidence="3" id="KW-1185">Reference proteome</keyword>
<evidence type="ECO:0000313" key="3">
    <source>
        <dbReference type="Proteomes" id="UP001589747"/>
    </source>
</evidence>
<dbReference type="Proteomes" id="UP001589747">
    <property type="component" value="Unassembled WGS sequence"/>
</dbReference>
<gene>
    <name evidence="2" type="ORF">ACFFSY_16505</name>
</gene>
<evidence type="ECO:0000256" key="1">
    <source>
        <dbReference type="SAM" id="Coils"/>
    </source>
</evidence>